<feature type="signal peptide" evidence="1">
    <location>
        <begin position="1"/>
        <end position="20"/>
    </location>
</feature>
<dbReference type="AlphaFoldDB" id="A0A6A4GW76"/>
<evidence type="ECO:0000256" key="1">
    <source>
        <dbReference type="SAM" id="SignalP"/>
    </source>
</evidence>
<organism evidence="2 3">
    <name type="scientific">Gymnopus androsaceus JB14</name>
    <dbReference type="NCBI Taxonomy" id="1447944"/>
    <lineage>
        <taxon>Eukaryota</taxon>
        <taxon>Fungi</taxon>
        <taxon>Dikarya</taxon>
        <taxon>Basidiomycota</taxon>
        <taxon>Agaricomycotina</taxon>
        <taxon>Agaricomycetes</taxon>
        <taxon>Agaricomycetidae</taxon>
        <taxon>Agaricales</taxon>
        <taxon>Marasmiineae</taxon>
        <taxon>Omphalotaceae</taxon>
        <taxon>Gymnopus</taxon>
    </lineage>
</organism>
<keyword evidence="1" id="KW-0732">Signal</keyword>
<accession>A0A6A4GW76</accession>
<name>A0A6A4GW76_9AGAR</name>
<keyword evidence="3" id="KW-1185">Reference proteome</keyword>
<dbReference type="EMBL" id="ML769673">
    <property type="protein sequence ID" value="KAE9390011.1"/>
    <property type="molecule type" value="Genomic_DNA"/>
</dbReference>
<dbReference type="Proteomes" id="UP000799118">
    <property type="component" value="Unassembled WGS sequence"/>
</dbReference>
<reference evidence="2" key="1">
    <citation type="journal article" date="2019" name="Environ. Microbiol.">
        <title>Fungal ecological strategies reflected in gene transcription - a case study of two litter decomposers.</title>
        <authorList>
            <person name="Barbi F."/>
            <person name="Kohler A."/>
            <person name="Barry K."/>
            <person name="Baskaran P."/>
            <person name="Daum C."/>
            <person name="Fauchery L."/>
            <person name="Ihrmark K."/>
            <person name="Kuo A."/>
            <person name="LaButti K."/>
            <person name="Lipzen A."/>
            <person name="Morin E."/>
            <person name="Grigoriev I.V."/>
            <person name="Henrissat B."/>
            <person name="Lindahl B."/>
            <person name="Martin F."/>
        </authorList>
    </citation>
    <scope>NUCLEOTIDE SEQUENCE</scope>
    <source>
        <strain evidence="2">JB14</strain>
    </source>
</reference>
<sequence length="72" mass="7944">MQVSITIRTLLAFLAAVVVALPVSDSTNDLDDPLVLINRNALKRSAAPQAHLVLQTIVSWYMHGHRINKRAV</sequence>
<proteinExistence type="predicted"/>
<protein>
    <submittedName>
        <fullName evidence="2">Uncharacterized protein</fullName>
    </submittedName>
</protein>
<gene>
    <name evidence="2" type="ORF">BT96DRAFT_926164</name>
</gene>
<feature type="chain" id="PRO_5025646110" evidence="1">
    <location>
        <begin position="21"/>
        <end position="72"/>
    </location>
</feature>
<evidence type="ECO:0000313" key="3">
    <source>
        <dbReference type="Proteomes" id="UP000799118"/>
    </source>
</evidence>
<evidence type="ECO:0000313" key="2">
    <source>
        <dbReference type="EMBL" id="KAE9390011.1"/>
    </source>
</evidence>